<reference evidence="2" key="1">
    <citation type="submission" date="2020-08" db="EMBL/GenBank/DDBJ databases">
        <title>Multicomponent nature underlies the extraordinary mechanical properties of spider dragline silk.</title>
        <authorList>
            <person name="Kono N."/>
            <person name="Nakamura H."/>
            <person name="Mori M."/>
            <person name="Yoshida Y."/>
            <person name="Ohtoshi R."/>
            <person name="Malay A.D."/>
            <person name="Moran D.A.P."/>
            <person name="Tomita M."/>
            <person name="Numata K."/>
            <person name="Arakawa K."/>
        </authorList>
    </citation>
    <scope>NUCLEOTIDE SEQUENCE</scope>
</reference>
<name>A0A8X6XZL8_9ARAC</name>
<accession>A0A8X6XZL8</accession>
<feature type="compositionally biased region" description="Basic and acidic residues" evidence="1">
    <location>
        <begin position="98"/>
        <end position="111"/>
    </location>
</feature>
<comment type="caution">
    <text evidence="2">The sequence shown here is derived from an EMBL/GenBank/DDBJ whole genome shotgun (WGS) entry which is preliminary data.</text>
</comment>
<dbReference type="Proteomes" id="UP000886998">
    <property type="component" value="Unassembled WGS sequence"/>
</dbReference>
<sequence>MRAVWLFECFDDETGRTILAWDLRPCPEVDKDEVDDGGLQKVLAVKTADERSSMYGINCPQSRSIARGGRKEEIHWMRWLHFDVDFGESIGWSLDDVEAKRGSGGQDDGRLRGGMGMWEEEDGVEGHSKGKDGQIRGMRREGEKPAPF</sequence>
<evidence type="ECO:0000256" key="1">
    <source>
        <dbReference type="SAM" id="MobiDB-lite"/>
    </source>
</evidence>
<evidence type="ECO:0000313" key="3">
    <source>
        <dbReference type="Proteomes" id="UP000886998"/>
    </source>
</evidence>
<feature type="compositionally biased region" description="Basic and acidic residues" evidence="1">
    <location>
        <begin position="124"/>
        <end position="148"/>
    </location>
</feature>
<keyword evidence="3" id="KW-1185">Reference proteome</keyword>
<dbReference type="EMBL" id="BMAV01014680">
    <property type="protein sequence ID" value="GFY63280.1"/>
    <property type="molecule type" value="Genomic_DNA"/>
</dbReference>
<proteinExistence type="predicted"/>
<evidence type="ECO:0000313" key="2">
    <source>
        <dbReference type="EMBL" id="GFY63280.1"/>
    </source>
</evidence>
<gene>
    <name evidence="2" type="ORF">TNIN_385451</name>
</gene>
<feature type="region of interest" description="Disordered" evidence="1">
    <location>
        <begin position="98"/>
        <end position="148"/>
    </location>
</feature>
<protein>
    <submittedName>
        <fullName evidence="2">Uncharacterized protein</fullName>
    </submittedName>
</protein>
<organism evidence="2 3">
    <name type="scientific">Trichonephila inaurata madagascariensis</name>
    <dbReference type="NCBI Taxonomy" id="2747483"/>
    <lineage>
        <taxon>Eukaryota</taxon>
        <taxon>Metazoa</taxon>
        <taxon>Ecdysozoa</taxon>
        <taxon>Arthropoda</taxon>
        <taxon>Chelicerata</taxon>
        <taxon>Arachnida</taxon>
        <taxon>Araneae</taxon>
        <taxon>Araneomorphae</taxon>
        <taxon>Entelegynae</taxon>
        <taxon>Araneoidea</taxon>
        <taxon>Nephilidae</taxon>
        <taxon>Trichonephila</taxon>
        <taxon>Trichonephila inaurata</taxon>
    </lineage>
</organism>
<dbReference type="AlphaFoldDB" id="A0A8X6XZL8"/>